<name>A0A238UEN0_9FLAO</name>
<dbReference type="EMBL" id="LT899436">
    <property type="protein sequence ID" value="SNR16934.1"/>
    <property type="molecule type" value="Genomic_DNA"/>
</dbReference>
<proteinExistence type="predicted"/>
<dbReference type="OrthoDB" id="1403943at2"/>
<keyword evidence="2" id="KW-1185">Reference proteome</keyword>
<reference evidence="1 2" key="1">
    <citation type="submission" date="2017-07" db="EMBL/GenBank/DDBJ databases">
        <authorList>
            <person name="Sun Z.S."/>
            <person name="Albrecht U."/>
            <person name="Echele G."/>
            <person name="Lee C.C."/>
        </authorList>
    </citation>
    <scope>NUCLEOTIDE SEQUENCE [LARGE SCALE GENOMIC DNA]</scope>
    <source>
        <strain evidence="2">type strain: KCTC 22618</strain>
    </source>
</reference>
<sequence>MRYKTLFKVHVLHEYFHDQRFDIKIVPTQETTKLLQQEQLVLKHSNSFIELLIKEGIHIDENIFSFYVLPTSTLIRTITELADDSILIFSNRTSKTEILESNPKKEKLYIKDQKVIAVININTNNLSKVNHTFKASFPTKAYKWMYYFISKSDSSVLKIIPKDTALSFEEKENFEDAKVLALQSNYPTATIKVFESNQLIPLREKPISDIKLLMNEELLVSHLPNPKLDASGVHILKIM</sequence>
<gene>
    <name evidence="1" type="ORF">TJEJU_3283</name>
</gene>
<organism evidence="1 2">
    <name type="scientific">Tenacibaculum jejuense</name>
    <dbReference type="NCBI Taxonomy" id="584609"/>
    <lineage>
        <taxon>Bacteria</taxon>
        <taxon>Pseudomonadati</taxon>
        <taxon>Bacteroidota</taxon>
        <taxon>Flavobacteriia</taxon>
        <taxon>Flavobacteriales</taxon>
        <taxon>Flavobacteriaceae</taxon>
        <taxon>Tenacibaculum</taxon>
    </lineage>
</organism>
<dbReference type="RefSeq" id="WP_095073829.1">
    <property type="nucleotide sequence ID" value="NZ_LT899436.1"/>
</dbReference>
<evidence type="ECO:0000313" key="2">
    <source>
        <dbReference type="Proteomes" id="UP000215214"/>
    </source>
</evidence>
<accession>A0A238UEN0</accession>
<dbReference type="AlphaFoldDB" id="A0A238UEN0"/>
<evidence type="ECO:0000313" key="1">
    <source>
        <dbReference type="EMBL" id="SNR16934.1"/>
    </source>
</evidence>
<dbReference type="KEGG" id="tje:TJEJU_3283"/>
<protein>
    <submittedName>
        <fullName evidence="1">Uncharacterized protein</fullName>
    </submittedName>
</protein>
<dbReference type="Proteomes" id="UP000215214">
    <property type="component" value="Chromosome TJEJU"/>
</dbReference>